<evidence type="ECO:0000256" key="1">
    <source>
        <dbReference type="SAM" id="Phobius"/>
    </source>
</evidence>
<reference evidence="3" key="1">
    <citation type="submission" date="2017-02" db="UniProtKB">
        <authorList>
            <consortium name="WormBaseParasite"/>
        </authorList>
    </citation>
    <scope>IDENTIFICATION</scope>
</reference>
<protein>
    <submittedName>
        <fullName evidence="3">Transmembrane protein</fullName>
    </submittedName>
</protein>
<keyword evidence="1" id="KW-1133">Transmembrane helix</keyword>
<keyword evidence="2" id="KW-1185">Reference proteome</keyword>
<keyword evidence="1" id="KW-0812">Transmembrane</keyword>
<feature type="transmembrane region" description="Helical" evidence="1">
    <location>
        <begin position="48"/>
        <end position="67"/>
    </location>
</feature>
<proteinExistence type="predicted"/>
<name>A0A0M3IF09_ASCLU</name>
<accession>A0A0M3IF09</accession>
<evidence type="ECO:0000313" key="3">
    <source>
        <dbReference type="WBParaSite" id="ALUE_0001675001-mRNA-1"/>
    </source>
</evidence>
<sequence length="69" mass="7763">MPAKQRMNVANTVFSKNVNSRGNVQKSLLFFPSFRNLKRRSTPLRHGSSVFLFSLFAALVSSLFNIVTS</sequence>
<keyword evidence="1" id="KW-0472">Membrane</keyword>
<dbReference type="AlphaFoldDB" id="A0A0M3IF09"/>
<dbReference type="Proteomes" id="UP000036681">
    <property type="component" value="Unplaced"/>
</dbReference>
<evidence type="ECO:0000313" key="2">
    <source>
        <dbReference type="Proteomes" id="UP000036681"/>
    </source>
</evidence>
<organism evidence="2 3">
    <name type="scientific">Ascaris lumbricoides</name>
    <name type="common">Giant roundworm</name>
    <dbReference type="NCBI Taxonomy" id="6252"/>
    <lineage>
        <taxon>Eukaryota</taxon>
        <taxon>Metazoa</taxon>
        <taxon>Ecdysozoa</taxon>
        <taxon>Nematoda</taxon>
        <taxon>Chromadorea</taxon>
        <taxon>Rhabditida</taxon>
        <taxon>Spirurina</taxon>
        <taxon>Ascaridomorpha</taxon>
        <taxon>Ascaridoidea</taxon>
        <taxon>Ascarididae</taxon>
        <taxon>Ascaris</taxon>
    </lineage>
</organism>
<dbReference type="WBParaSite" id="ALUE_0001675001-mRNA-1">
    <property type="protein sequence ID" value="ALUE_0001675001-mRNA-1"/>
    <property type="gene ID" value="ALUE_0001675001"/>
</dbReference>